<gene>
    <name evidence="2" type="ORF">KC19_VG328800</name>
</gene>
<dbReference type="EMBL" id="CM026426">
    <property type="protein sequence ID" value="KAG0575228.1"/>
    <property type="molecule type" value="Genomic_DNA"/>
</dbReference>
<dbReference type="AlphaFoldDB" id="A0A8T0HXY2"/>
<evidence type="ECO:0000313" key="2">
    <source>
        <dbReference type="EMBL" id="KAG0575228.1"/>
    </source>
</evidence>
<name>A0A8T0HXY2_CERPU</name>
<dbReference type="Proteomes" id="UP000822688">
    <property type="component" value="Chromosome V"/>
</dbReference>
<comment type="caution">
    <text evidence="2">The sequence shown here is derived from an EMBL/GenBank/DDBJ whole genome shotgun (WGS) entry which is preliminary data.</text>
</comment>
<evidence type="ECO:0000313" key="3">
    <source>
        <dbReference type="Proteomes" id="UP000822688"/>
    </source>
</evidence>
<reference evidence="2" key="1">
    <citation type="submission" date="2020-06" db="EMBL/GenBank/DDBJ databases">
        <title>WGS assembly of Ceratodon purpureus strain R40.</title>
        <authorList>
            <person name="Carey S.B."/>
            <person name="Jenkins J."/>
            <person name="Shu S."/>
            <person name="Lovell J.T."/>
            <person name="Sreedasyam A."/>
            <person name="Maumus F."/>
            <person name="Tiley G.P."/>
            <person name="Fernandez-Pozo N."/>
            <person name="Barry K."/>
            <person name="Chen C."/>
            <person name="Wang M."/>
            <person name="Lipzen A."/>
            <person name="Daum C."/>
            <person name="Saski C.A."/>
            <person name="Payton A.C."/>
            <person name="Mcbreen J.C."/>
            <person name="Conrad R.E."/>
            <person name="Kollar L.M."/>
            <person name="Olsson S."/>
            <person name="Huttunen S."/>
            <person name="Landis J.B."/>
            <person name="Wickett N.J."/>
            <person name="Johnson M.G."/>
            <person name="Rensing S.A."/>
            <person name="Grimwood J."/>
            <person name="Schmutz J."/>
            <person name="Mcdaniel S.F."/>
        </authorList>
    </citation>
    <scope>NUCLEOTIDE SEQUENCE</scope>
    <source>
        <strain evidence="2">R40</strain>
    </source>
</reference>
<proteinExistence type="predicted"/>
<keyword evidence="3" id="KW-1185">Reference proteome</keyword>
<organism evidence="2 3">
    <name type="scientific">Ceratodon purpureus</name>
    <name type="common">Fire moss</name>
    <name type="synonym">Dicranum purpureum</name>
    <dbReference type="NCBI Taxonomy" id="3225"/>
    <lineage>
        <taxon>Eukaryota</taxon>
        <taxon>Viridiplantae</taxon>
        <taxon>Streptophyta</taxon>
        <taxon>Embryophyta</taxon>
        <taxon>Bryophyta</taxon>
        <taxon>Bryophytina</taxon>
        <taxon>Bryopsida</taxon>
        <taxon>Dicranidae</taxon>
        <taxon>Pseudoditrichales</taxon>
        <taxon>Ditrichaceae</taxon>
        <taxon>Ceratodon</taxon>
    </lineage>
</organism>
<sequence length="135" mass="14830">MEFLVDTHHQSRQRAPLSSHSSKMQPQPNPNLVIQNPSRATKRAPGKTYLESETVRYHMARPRHAPAHGIRCGDMACELSRPRRRALGVCGDGACSKRNLGGNANEPVHSASLAGIVPCLFVCLGCVELFFRISN</sequence>
<protein>
    <submittedName>
        <fullName evidence="2">Uncharacterized protein</fullName>
    </submittedName>
</protein>
<feature type="compositionally biased region" description="Polar residues" evidence="1">
    <location>
        <begin position="16"/>
        <end position="39"/>
    </location>
</feature>
<feature type="region of interest" description="Disordered" evidence="1">
    <location>
        <begin position="1"/>
        <end position="46"/>
    </location>
</feature>
<accession>A0A8T0HXY2</accession>
<evidence type="ECO:0000256" key="1">
    <source>
        <dbReference type="SAM" id="MobiDB-lite"/>
    </source>
</evidence>